<protein>
    <recommendedName>
        <fullName evidence="7">TonB-dependent transporter Oar-like beta-barrel domain-containing protein</fullName>
    </recommendedName>
</protein>
<dbReference type="Gene3D" id="2.60.40.1120">
    <property type="entry name" value="Carboxypeptidase-like, regulatory domain"/>
    <property type="match status" value="1"/>
</dbReference>
<keyword evidence="2" id="KW-0813">Transport</keyword>
<dbReference type="PANTHER" id="PTHR30069">
    <property type="entry name" value="TONB-DEPENDENT OUTER MEMBRANE RECEPTOR"/>
    <property type="match status" value="1"/>
</dbReference>
<dbReference type="GO" id="GO:0044718">
    <property type="term" value="P:siderophore transmembrane transport"/>
    <property type="evidence" value="ECO:0007669"/>
    <property type="project" value="TreeGrafter"/>
</dbReference>
<keyword evidence="6" id="KW-0998">Cell outer membrane</keyword>
<dbReference type="GO" id="GO:0009279">
    <property type="term" value="C:cell outer membrane"/>
    <property type="evidence" value="ECO:0007669"/>
    <property type="project" value="UniProtKB-SubCell"/>
</dbReference>
<dbReference type="SUPFAM" id="SSF56935">
    <property type="entry name" value="Porins"/>
    <property type="match status" value="1"/>
</dbReference>
<evidence type="ECO:0000256" key="6">
    <source>
        <dbReference type="ARBA" id="ARBA00023237"/>
    </source>
</evidence>
<comment type="caution">
    <text evidence="8">The sequence shown here is derived from an EMBL/GenBank/DDBJ whole genome shotgun (WGS) entry which is preliminary data.</text>
</comment>
<proteinExistence type="predicted"/>
<keyword evidence="9" id="KW-1185">Reference proteome</keyword>
<dbReference type="EMBL" id="BMGT01000001">
    <property type="protein sequence ID" value="GGG68612.1"/>
    <property type="molecule type" value="Genomic_DNA"/>
</dbReference>
<dbReference type="SUPFAM" id="SSF49464">
    <property type="entry name" value="Carboxypeptidase regulatory domain-like"/>
    <property type="match status" value="1"/>
</dbReference>
<accession>A0A917LZ74</accession>
<dbReference type="GO" id="GO:0015344">
    <property type="term" value="F:siderophore uptake transmembrane transporter activity"/>
    <property type="evidence" value="ECO:0007669"/>
    <property type="project" value="TreeGrafter"/>
</dbReference>
<dbReference type="PANTHER" id="PTHR30069:SF46">
    <property type="entry name" value="OAR PROTEIN"/>
    <property type="match status" value="1"/>
</dbReference>
<dbReference type="InterPro" id="IPR039426">
    <property type="entry name" value="TonB-dep_rcpt-like"/>
</dbReference>
<evidence type="ECO:0000256" key="5">
    <source>
        <dbReference type="ARBA" id="ARBA00023136"/>
    </source>
</evidence>
<dbReference type="Pfam" id="PF25183">
    <property type="entry name" value="OMP_b-brl_4"/>
    <property type="match status" value="1"/>
</dbReference>
<evidence type="ECO:0000256" key="1">
    <source>
        <dbReference type="ARBA" id="ARBA00004571"/>
    </source>
</evidence>
<evidence type="ECO:0000256" key="3">
    <source>
        <dbReference type="ARBA" id="ARBA00022452"/>
    </source>
</evidence>
<reference evidence="8" key="2">
    <citation type="submission" date="2020-09" db="EMBL/GenBank/DDBJ databases">
        <authorList>
            <person name="Sun Q."/>
            <person name="Zhou Y."/>
        </authorList>
    </citation>
    <scope>NUCLEOTIDE SEQUENCE</scope>
    <source>
        <strain evidence="8">CGMCC 1.12997</strain>
    </source>
</reference>
<reference evidence="8" key="1">
    <citation type="journal article" date="2014" name="Int. J. Syst. Evol. Microbiol.">
        <title>Complete genome sequence of Corynebacterium casei LMG S-19264T (=DSM 44701T), isolated from a smear-ripened cheese.</title>
        <authorList>
            <consortium name="US DOE Joint Genome Institute (JGI-PGF)"/>
            <person name="Walter F."/>
            <person name="Albersmeier A."/>
            <person name="Kalinowski J."/>
            <person name="Ruckert C."/>
        </authorList>
    </citation>
    <scope>NUCLEOTIDE SEQUENCE</scope>
    <source>
        <strain evidence="8">CGMCC 1.12997</strain>
    </source>
</reference>
<dbReference type="Proteomes" id="UP000647241">
    <property type="component" value="Unassembled WGS sequence"/>
</dbReference>
<dbReference type="InterPro" id="IPR008969">
    <property type="entry name" value="CarboxyPept-like_regulatory"/>
</dbReference>
<comment type="subcellular location">
    <subcellularLocation>
        <location evidence="1">Cell outer membrane</location>
        <topology evidence="1">Multi-pass membrane protein</topology>
    </subcellularLocation>
</comment>
<organism evidence="8 9">
    <name type="scientific">Edaphobacter dinghuensis</name>
    <dbReference type="NCBI Taxonomy" id="1560005"/>
    <lineage>
        <taxon>Bacteria</taxon>
        <taxon>Pseudomonadati</taxon>
        <taxon>Acidobacteriota</taxon>
        <taxon>Terriglobia</taxon>
        <taxon>Terriglobales</taxon>
        <taxon>Acidobacteriaceae</taxon>
        <taxon>Edaphobacter</taxon>
    </lineage>
</organism>
<dbReference type="Gene3D" id="2.40.170.20">
    <property type="entry name" value="TonB-dependent receptor, beta-barrel domain"/>
    <property type="match status" value="1"/>
</dbReference>
<dbReference type="InterPro" id="IPR036942">
    <property type="entry name" value="Beta-barrel_TonB_sf"/>
</dbReference>
<evidence type="ECO:0000256" key="4">
    <source>
        <dbReference type="ARBA" id="ARBA00022692"/>
    </source>
</evidence>
<evidence type="ECO:0000313" key="9">
    <source>
        <dbReference type="Proteomes" id="UP000647241"/>
    </source>
</evidence>
<name>A0A917LZ74_9BACT</name>
<evidence type="ECO:0000256" key="2">
    <source>
        <dbReference type="ARBA" id="ARBA00022448"/>
    </source>
</evidence>
<evidence type="ECO:0000259" key="7">
    <source>
        <dbReference type="Pfam" id="PF25183"/>
    </source>
</evidence>
<dbReference type="InterPro" id="IPR057601">
    <property type="entry name" value="Oar-like_b-barrel"/>
</dbReference>
<keyword evidence="5" id="KW-0472">Membrane</keyword>
<gene>
    <name evidence="8" type="ORF">GCM10011585_08250</name>
</gene>
<dbReference type="Pfam" id="PF13620">
    <property type="entry name" value="CarboxypepD_reg"/>
    <property type="match status" value="1"/>
</dbReference>
<feature type="domain" description="TonB-dependent transporter Oar-like beta-barrel" evidence="7">
    <location>
        <begin position="264"/>
        <end position="1274"/>
    </location>
</feature>
<keyword evidence="3" id="KW-1134">Transmembrane beta strand</keyword>
<sequence>MMKFEDIRMATDRNTLSWLKRSGCIALACFCIFLVSTNYAAAQVDEGSITGTVQDATGAVVPDAQVTLLNTDQGITLNVKTNTAGQYTFSPVRIGHYAVTVSAAGFATTTQKNLTVNVAQSLQVNVQLKLGTAAETVEVNTAPPLLQTDESSVGQVITEKSVNDLPLNGRNFTFLAQLGAGAQSPQADTRGNAASGAFSANGLRPAQNNYLLDGIDNNSNAVDFLNGTNFAVLPPVDAISEFKVQTAAFSAELGRSAGAVLNATIKSGTNSLHGAAWEFFRNDKLDAADYFERTSAGTQKGALRQNQFGVSAGGPIIKNKVFFFGDYEGFRRVQGTVAKGSVPTANEISSGFTNLSDLVTYQNGTQKDSLGRIIPLGTVLDPATTRLVTLNTPDPVSGITPDASNGGSTGYVRDPFGTCPASTPTFTLAACGLNRLPSSRLDPVALKLLTLYPAANAGSGISSNYVRSPNLYEHKNSMDARIDYNPSSSDQVFGRFSYVDDPQFIPSIFQGIADGGGFQQGIQTAKSSQSVVGYTHVFTPKTINVAHVGFNHLHTTRFGPEGGTNGIPEQYGIQGIPQFSENGGLPAISIGGLATLGSNSFLPSDEVSQTLQITDDFTKIWGNHSFKMGIESQHVKFSVLQPAYSRGTFDFNGQYTDVPQQNNGGTGLAQLLLIPTAATVPNGVDYSGGSDSINASNVNKTYDARTYLATYFQDDWKVSPKLTLNLGLRWDYFSPIKETNGGQANFVPDGPTGNGVPTFLIPASGKDDRSLSTSFTTLLAKDGIALDQTDEYGQGLVKTPKNNFAPRAGFAYQITPRLVARGGAGLFYNAFENQGYGPNIGENYPFVFNFGYSPIVPANSPTGLSAVAPISYNTPWAGCSTAGPGSVATLSSGLSCVQFTPLAVNAKGLGLQGLQFNAQTPRTISVNATLQYSITHSMSLTTAYVFTQAKYLQQGIGANNVTALLPAGEATNNTASPGAGGTVPFPDFSGGSYQANIGQSDYNGLLMTLEQQYSNGLSFLLTYTYSKTLSDAGDLLNGGSASGLRAASVPGLGPMFDWGLADFDIRHVVHFSGGYELPIGKNKRFLGNSGRAANALVGGWSANWIASLQGGQPLGFSCPTSTTAGTSCHDVRVAGQSPKLGIYKDSQGAVNWIGNAKAFQQPCELGPGGTILNKPAGCIPYTGSAVLGDAGSVTTGPGFHRLDFSLFKAIPINDRFSMQFRTEFFNIFNHPNFNAPNFGGNGVVAINNSGNFNSSNFGEIGSTRDAPYDPRQIQFALKLYY</sequence>
<keyword evidence="4" id="KW-0812">Transmembrane</keyword>
<evidence type="ECO:0000313" key="8">
    <source>
        <dbReference type="EMBL" id="GGG68612.1"/>
    </source>
</evidence>